<accession>A0A0C3SAJ2</accession>
<dbReference type="Proteomes" id="UP000053257">
    <property type="component" value="Unassembled WGS sequence"/>
</dbReference>
<name>A0A0C3SAJ2_PHLG1</name>
<protein>
    <submittedName>
        <fullName evidence="1">Uncharacterized protein</fullName>
    </submittedName>
</protein>
<evidence type="ECO:0000313" key="2">
    <source>
        <dbReference type="Proteomes" id="UP000053257"/>
    </source>
</evidence>
<sequence>MQAFQRIVTDQSFSVVPEALPYLGVTTEMYPQVLPAALPIAQPVETAEPSIMLDELDPIAYSFRVENQPEKIVHILRKLHTSHDPRRTELAQELERCCGGLSSSMLGAFMETKLLDFLFEITRKVDLPIYAFSKTEGEKKCLNQHTLDYACAVIRTIQLLVVALLKEDNTDRVKRLVPLTVRLCETLLKVLWARQEPTGRWGHDEWKATHVTFRQAVDDLIGGCFDLALIDSDNSRRLGNILSALIMRSWVRAYPTELYYKMNIIKLALRLFSEGLPLDQRGFVNGNMYATLRQVFSRELHDRSIVGADLATLAQTISACLECHPRIITHVWLEEIFYREVRDSIKWEHARVKSLTASAEQFTAIKHLTKLVRQLLGGIPFSTGPGEDIRPPLKVFLWLFWIHDTMLKAAAWQDKELFDDCRWILAQEGPRYVQTHRCDGQRAYSHKCWLEIREEINYHWRGARNPTEKKWFRKVVDFWVDVGKAYGWQDGEAAPEI</sequence>
<dbReference type="EMBL" id="KN840504">
    <property type="protein sequence ID" value="KIP07090.1"/>
    <property type="molecule type" value="Genomic_DNA"/>
</dbReference>
<reference evidence="1 2" key="1">
    <citation type="journal article" date="2014" name="PLoS Genet.">
        <title>Analysis of the Phlebiopsis gigantea genome, transcriptome and secretome provides insight into its pioneer colonization strategies of wood.</title>
        <authorList>
            <person name="Hori C."/>
            <person name="Ishida T."/>
            <person name="Igarashi K."/>
            <person name="Samejima M."/>
            <person name="Suzuki H."/>
            <person name="Master E."/>
            <person name="Ferreira P."/>
            <person name="Ruiz-Duenas F.J."/>
            <person name="Held B."/>
            <person name="Canessa P."/>
            <person name="Larrondo L.F."/>
            <person name="Schmoll M."/>
            <person name="Druzhinina I.S."/>
            <person name="Kubicek C.P."/>
            <person name="Gaskell J.A."/>
            <person name="Kersten P."/>
            <person name="St John F."/>
            <person name="Glasner J."/>
            <person name="Sabat G."/>
            <person name="Splinter BonDurant S."/>
            <person name="Syed K."/>
            <person name="Yadav J."/>
            <person name="Mgbeahuruike A.C."/>
            <person name="Kovalchuk A."/>
            <person name="Asiegbu F.O."/>
            <person name="Lackner G."/>
            <person name="Hoffmeister D."/>
            <person name="Rencoret J."/>
            <person name="Gutierrez A."/>
            <person name="Sun H."/>
            <person name="Lindquist E."/>
            <person name="Barry K."/>
            <person name="Riley R."/>
            <person name="Grigoriev I.V."/>
            <person name="Henrissat B."/>
            <person name="Kues U."/>
            <person name="Berka R.M."/>
            <person name="Martinez A.T."/>
            <person name="Covert S.F."/>
            <person name="Blanchette R.A."/>
            <person name="Cullen D."/>
        </authorList>
    </citation>
    <scope>NUCLEOTIDE SEQUENCE [LARGE SCALE GENOMIC DNA]</scope>
    <source>
        <strain evidence="1 2">11061_1 CR5-6</strain>
    </source>
</reference>
<proteinExistence type="predicted"/>
<dbReference type="HOGENOM" id="CLU_548735_0_0_1"/>
<dbReference type="AlphaFoldDB" id="A0A0C3SAJ2"/>
<organism evidence="1 2">
    <name type="scientific">Phlebiopsis gigantea (strain 11061_1 CR5-6)</name>
    <name type="common">White-rot fungus</name>
    <name type="synonym">Peniophora gigantea</name>
    <dbReference type="NCBI Taxonomy" id="745531"/>
    <lineage>
        <taxon>Eukaryota</taxon>
        <taxon>Fungi</taxon>
        <taxon>Dikarya</taxon>
        <taxon>Basidiomycota</taxon>
        <taxon>Agaricomycotina</taxon>
        <taxon>Agaricomycetes</taxon>
        <taxon>Polyporales</taxon>
        <taxon>Phanerochaetaceae</taxon>
        <taxon>Phlebiopsis</taxon>
    </lineage>
</organism>
<gene>
    <name evidence="1" type="ORF">PHLGIDRAFT_127870</name>
</gene>
<evidence type="ECO:0000313" key="1">
    <source>
        <dbReference type="EMBL" id="KIP07090.1"/>
    </source>
</evidence>
<keyword evidence="2" id="KW-1185">Reference proteome</keyword>